<dbReference type="AlphaFoldDB" id="A0A0F8ZY37"/>
<gene>
    <name evidence="2" type="ORF">LCGC14_2719390</name>
</gene>
<feature type="compositionally biased region" description="Basic residues" evidence="1">
    <location>
        <begin position="72"/>
        <end position="83"/>
    </location>
</feature>
<comment type="caution">
    <text evidence="2">The sequence shown here is derived from an EMBL/GenBank/DDBJ whole genome shotgun (WGS) entry which is preliminary data.</text>
</comment>
<organism evidence="2">
    <name type="scientific">marine sediment metagenome</name>
    <dbReference type="NCBI Taxonomy" id="412755"/>
    <lineage>
        <taxon>unclassified sequences</taxon>
        <taxon>metagenomes</taxon>
        <taxon>ecological metagenomes</taxon>
    </lineage>
</organism>
<evidence type="ECO:0000313" key="2">
    <source>
        <dbReference type="EMBL" id="KKK90795.1"/>
    </source>
</evidence>
<name>A0A0F8ZY37_9ZZZZ</name>
<reference evidence="2" key="1">
    <citation type="journal article" date="2015" name="Nature">
        <title>Complex archaea that bridge the gap between prokaryotes and eukaryotes.</title>
        <authorList>
            <person name="Spang A."/>
            <person name="Saw J.H."/>
            <person name="Jorgensen S.L."/>
            <person name="Zaremba-Niedzwiedzka K."/>
            <person name="Martijn J."/>
            <person name="Lind A.E."/>
            <person name="van Eijk R."/>
            <person name="Schleper C."/>
            <person name="Guy L."/>
            <person name="Ettema T.J."/>
        </authorList>
    </citation>
    <scope>NUCLEOTIDE SEQUENCE</scope>
</reference>
<accession>A0A0F8ZY37</accession>
<sequence>MLLARIDNTGSVREVVLTGRAVTFDASDGAMILDVLDARDIERDMRARNQKARKLSPGQLKIDIAERFKSKAHKLRRNRKHGRYRTDRPAR</sequence>
<feature type="region of interest" description="Disordered" evidence="1">
    <location>
        <begin position="72"/>
        <end position="91"/>
    </location>
</feature>
<evidence type="ECO:0000256" key="1">
    <source>
        <dbReference type="SAM" id="MobiDB-lite"/>
    </source>
</evidence>
<dbReference type="EMBL" id="LAZR01048935">
    <property type="protein sequence ID" value="KKK90795.1"/>
    <property type="molecule type" value="Genomic_DNA"/>
</dbReference>
<proteinExistence type="predicted"/>
<protein>
    <submittedName>
        <fullName evidence="2">Uncharacterized protein</fullName>
    </submittedName>
</protein>